<gene>
    <name evidence="2" type="ORF">EVA_07368</name>
</gene>
<evidence type="ECO:0000313" key="2">
    <source>
        <dbReference type="EMBL" id="EJX04522.1"/>
    </source>
</evidence>
<dbReference type="GO" id="GO:0004527">
    <property type="term" value="F:exonuclease activity"/>
    <property type="evidence" value="ECO:0007669"/>
    <property type="project" value="UniProtKB-KW"/>
</dbReference>
<sequence>WSQLDQLIVNGNLLDQSYRVHIAEDGTYLFAPKFILTDDKRWRGIRPFRTFHGYKYEGGFSDHLPIVAEILIDG</sequence>
<keyword evidence="2" id="KW-0540">Nuclease</keyword>
<reference evidence="2" key="1">
    <citation type="journal article" date="2012" name="PLoS ONE">
        <title>Gene sets for utilization of primary and secondary nutrition supplies in the distal gut of endangered iberian lynx.</title>
        <authorList>
            <person name="Alcaide M."/>
            <person name="Messina E."/>
            <person name="Richter M."/>
            <person name="Bargiela R."/>
            <person name="Peplies J."/>
            <person name="Huws S.A."/>
            <person name="Newbold C.J."/>
            <person name="Golyshin P.N."/>
            <person name="Simon M.A."/>
            <person name="Lopez G."/>
            <person name="Yakimov M.M."/>
            <person name="Ferrer M."/>
        </authorList>
    </citation>
    <scope>NUCLEOTIDE SEQUENCE</scope>
</reference>
<dbReference type="GO" id="GO:0004519">
    <property type="term" value="F:endonuclease activity"/>
    <property type="evidence" value="ECO:0007669"/>
    <property type="project" value="UniProtKB-KW"/>
</dbReference>
<proteinExistence type="predicted"/>
<feature type="domain" description="Endonuclease/exonuclease/phosphatase" evidence="1">
    <location>
        <begin position="1"/>
        <end position="69"/>
    </location>
</feature>
<name>J9GB22_9ZZZZ</name>
<keyword evidence="2" id="KW-0378">Hydrolase</keyword>
<comment type="caution">
    <text evidence="2">The sequence shown here is derived from an EMBL/GenBank/DDBJ whole genome shotgun (WGS) entry which is preliminary data.</text>
</comment>
<keyword evidence="2" id="KW-0269">Exonuclease</keyword>
<organism evidence="2">
    <name type="scientific">gut metagenome</name>
    <dbReference type="NCBI Taxonomy" id="749906"/>
    <lineage>
        <taxon>unclassified sequences</taxon>
        <taxon>metagenomes</taxon>
        <taxon>organismal metagenomes</taxon>
    </lineage>
</organism>
<feature type="non-terminal residue" evidence="2">
    <location>
        <position position="1"/>
    </location>
</feature>
<evidence type="ECO:0000259" key="1">
    <source>
        <dbReference type="Pfam" id="PF19580"/>
    </source>
</evidence>
<dbReference type="Pfam" id="PF19580">
    <property type="entry name" value="Exo_endo_phos_3"/>
    <property type="match status" value="1"/>
</dbReference>
<protein>
    <submittedName>
        <fullName evidence="2">Endonuclease/exonuclease/phosphatase family protein</fullName>
    </submittedName>
</protein>
<dbReference type="InterPro" id="IPR005135">
    <property type="entry name" value="Endo/exonuclease/phosphatase"/>
</dbReference>
<dbReference type="AlphaFoldDB" id="J9GB22"/>
<dbReference type="EMBL" id="AMCI01001778">
    <property type="protein sequence ID" value="EJX04522.1"/>
    <property type="molecule type" value="Genomic_DNA"/>
</dbReference>
<accession>J9GB22</accession>
<keyword evidence="2" id="KW-0255">Endonuclease</keyword>